<protein>
    <submittedName>
        <fullName evidence="1">10417_t:CDS:1</fullName>
    </submittedName>
</protein>
<accession>A0ACA9NBV0</accession>
<name>A0ACA9NBV0_9GLOM</name>
<evidence type="ECO:0000313" key="2">
    <source>
        <dbReference type="Proteomes" id="UP000789525"/>
    </source>
</evidence>
<dbReference type="EMBL" id="CAJVPT010019539">
    <property type="protein sequence ID" value="CAG8641923.1"/>
    <property type="molecule type" value="Genomic_DNA"/>
</dbReference>
<proteinExistence type="predicted"/>
<keyword evidence="2" id="KW-1185">Reference proteome</keyword>
<reference evidence="1" key="1">
    <citation type="submission" date="2021-06" db="EMBL/GenBank/DDBJ databases">
        <authorList>
            <person name="Kallberg Y."/>
            <person name="Tangrot J."/>
            <person name="Rosling A."/>
        </authorList>
    </citation>
    <scope>NUCLEOTIDE SEQUENCE</scope>
    <source>
        <strain evidence="1">CL356</strain>
    </source>
</reference>
<dbReference type="Proteomes" id="UP000789525">
    <property type="component" value="Unassembled WGS sequence"/>
</dbReference>
<gene>
    <name evidence="1" type="ORF">ACOLOM_LOCUS7967</name>
</gene>
<comment type="caution">
    <text evidence="1">The sequence shown here is derived from an EMBL/GenBank/DDBJ whole genome shotgun (WGS) entry which is preliminary data.</text>
</comment>
<evidence type="ECO:0000313" key="1">
    <source>
        <dbReference type="EMBL" id="CAG8641923.1"/>
    </source>
</evidence>
<organism evidence="1 2">
    <name type="scientific">Acaulospora colombiana</name>
    <dbReference type="NCBI Taxonomy" id="27376"/>
    <lineage>
        <taxon>Eukaryota</taxon>
        <taxon>Fungi</taxon>
        <taxon>Fungi incertae sedis</taxon>
        <taxon>Mucoromycota</taxon>
        <taxon>Glomeromycotina</taxon>
        <taxon>Glomeromycetes</taxon>
        <taxon>Diversisporales</taxon>
        <taxon>Acaulosporaceae</taxon>
        <taxon>Acaulospora</taxon>
    </lineage>
</organism>
<sequence length="423" mass="46339">MSLGLDAIFQIHEPTCTRYQLSSVVNTRASVKPSFRICTVYKTAGLNEAHFSHQHLPSSPRFSPSQVQQETTWKYAATEVEKTNSVMSEDEEDGEEGDSEMLTSGSPSAGDSDSASTAETESACDNAANSGPRSKGSSDGIKHEVNILGHEKANDDVSSVSWKEDFGGIVGEEGDNLVEQEAVITPDQLSEWETTGGRADVIAAFEGKMVLDAPLKSVLEWAAPIVWKMFLRQAPLCSAAKQNPTQHAHNLPQNTPCPSFLPALLEKSMPSGMTASIAVTYALLYMYRIKFCFHCNGSTLSADPKSNTNTVASSNSNTITNNAPLVPPDSMDAMRQKSQKSFEKPTMLEPGLQFYTKRLKLCRFDGSQSHLEHYVGWYAVTEQLVEFGADFHHTFGCLFLDDHVGYMVTVRFPIRFGGLNVGR</sequence>